<evidence type="ECO:0000256" key="3">
    <source>
        <dbReference type="ARBA" id="ARBA00022475"/>
    </source>
</evidence>
<keyword evidence="6 7" id="KW-0472">Membrane</keyword>
<dbReference type="Pfam" id="PF01311">
    <property type="entry name" value="Bac_export_1"/>
    <property type="match status" value="1"/>
</dbReference>
<dbReference type="GO" id="GO:0005886">
    <property type="term" value="C:plasma membrane"/>
    <property type="evidence" value="ECO:0007669"/>
    <property type="project" value="UniProtKB-SubCell"/>
</dbReference>
<name>A0A1L3I9D0_9RHOB</name>
<evidence type="ECO:0000256" key="6">
    <source>
        <dbReference type="ARBA" id="ARBA00023136"/>
    </source>
</evidence>
<feature type="transmembrane region" description="Helical" evidence="7">
    <location>
        <begin position="214"/>
        <end position="240"/>
    </location>
</feature>
<dbReference type="PANTHER" id="PTHR30065:SF1">
    <property type="entry name" value="SURFACE PRESENTATION OF ANTIGENS PROTEIN SPAR"/>
    <property type="match status" value="1"/>
</dbReference>
<dbReference type="EMBL" id="CP016364">
    <property type="protein sequence ID" value="APG48728.1"/>
    <property type="molecule type" value="Genomic_DNA"/>
</dbReference>
<keyword evidence="3" id="KW-1003">Cell membrane</keyword>
<evidence type="ECO:0000256" key="7">
    <source>
        <dbReference type="SAM" id="Phobius"/>
    </source>
</evidence>
<proteinExistence type="inferred from homology"/>
<accession>A0A1L3I9D0</accession>
<evidence type="ECO:0000256" key="4">
    <source>
        <dbReference type="ARBA" id="ARBA00022692"/>
    </source>
</evidence>
<feature type="transmembrane region" description="Helical" evidence="7">
    <location>
        <begin position="183"/>
        <end position="202"/>
    </location>
</feature>
<keyword evidence="8" id="KW-0969">Cilium</keyword>
<evidence type="ECO:0000313" key="8">
    <source>
        <dbReference type="EMBL" id="APG48728.1"/>
    </source>
</evidence>
<dbReference type="PANTHER" id="PTHR30065">
    <property type="entry name" value="FLAGELLAR BIOSYNTHETIC PROTEIN FLIR"/>
    <property type="match status" value="1"/>
</dbReference>
<keyword evidence="8" id="KW-0966">Cell projection</keyword>
<feature type="transmembrane region" description="Helical" evidence="7">
    <location>
        <begin position="73"/>
        <end position="93"/>
    </location>
</feature>
<reference evidence="9" key="1">
    <citation type="submission" date="2016-07" db="EMBL/GenBank/DDBJ databases">
        <title>Phaeobacter portensis sp. nov., a tropodithietic acid producing bacterium isolated from a German harbor.</title>
        <authorList>
            <person name="Freese H.M."/>
            <person name="Bunk B."/>
            <person name="Breider S."/>
            <person name="Brinkhoff T."/>
        </authorList>
    </citation>
    <scope>NUCLEOTIDE SEQUENCE [LARGE SCALE GENOMIC DNA]</scope>
    <source>
        <strain evidence="9">P97</strain>
    </source>
</reference>
<dbReference type="RefSeq" id="WP_072506024.1">
    <property type="nucleotide sequence ID" value="NZ_CP016364.1"/>
</dbReference>
<dbReference type="GO" id="GO:0006605">
    <property type="term" value="P:protein targeting"/>
    <property type="evidence" value="ECO:0007669"/>
    <property type="project" value="InterPro"/>
</dbReference>
<feature type="transmembrane region" description="Helical" evidence="7">
    <location>
        <begin position="12"/>
        <end position="35"/>
    </location>
</feature>
<evidence type="ECO:0000313" key="9">
    <source>
        <dbReference type="Proteomes" id="UP000183859"/>
    </source>
</evidence>
<gene>
    <name evidence="8" type="primary">fliR</name>
    <name evidence="8" type="ORF">PhaeoP97_03375</name>
</gene>
<keyword evidence="4 7" id="KW-0812">Transmembrane</keyword>
<dbReference type="InterPro" id="IPR002010">
    <property type="entry name" value="T3SS_IM_R"/>
</dbReference>
<dbReference type="OrthoDB" id="9779817at2"/>
<keyword evidence="9" id="KW-1185">Reference proteome</keyword>
<dbReference type="PRINTS" id="PR00953">
    <property type="entry name" value="TYPE3IMRPROT"/>
</dbReference>
<comment type="subcellular location">
    <subcellularLocation>
        <location evidence="1">Cell membrane</location>
        <topology evidence="1">Multi-pass membrane protein</topology>
    </subcellularLocation>
</comment>
<keyword evidence="8" id="KW-0282">Flagellum</keyword>
<organism evidence="8 9">
    <name type="scientific">Phaeobacter porticola</name>
    <dbReference type="NCBI Taxonomy" id="1844006"/>
    <lineage>
        <taxon>Bacteria</taxon>
        <taxon>Pseudomonadati</taxon>
        <taxon>Pseudomonadota</taxon>
        <taxon>Alphaproteobacteria</taxon>
        <taxon>Rhodobacterales</taxon>
        <taxon>Roseobacteraceae</taxon>
        <taxon>Phaeobacter</taxon>
    </lineage>
</organism>
<protein>
    <submittedName>
        <fullName evidence="8">Flagellar biosynthetic protein FliR</fullName>
    </submittedName>
</protein>
<comment type="similarity">
    <text evidence="2">Belongs to the FliR/MopE/SpaR family.</text>
</comment>
<dbReference type="STRING" id="1844006.PhaeoP97_03375"/>
<keyword evidence="5 7" id="KW-1133">Transmembrane helix</keyword>
<evidence type="ECO:0000256" key="1">
    <source>
        <dbReference type="ARBA" id="ARBA00004651"/>
    </source>
</evidence>
<dbReference type="AlphaFoldDB" id="A0A1L3I9D0"/>
<dbReference type="KEGG" id="php:PhaeoP97_03375"/>
<feature type="transmembrane region" description="Helical" evidence="7">
    <location>
        <begin position="127"/>
        <end position="145"/>
    </location>
</feature>
<evidence type="ECO:0000256" key="5">
    <source>
        <dbReference type="ARBA" id="ARBA00022989"/>
    </source>
</evidence>
<feature type="transmembrane region" description="Helical" evidence="7">
    <location>
        <begin position="47"/>
        <end position="67"/>
    </location>
</feature>
<dbReference type="Proteomes" id="UP000183859">
    <property type="component" value="Chromosome"/>
</dbReference>
<evidence type="ECO:0000256" key="2">
    <source>
        <dbReference type="ARBA" id="ARBA00009772"/>
    </source>
</evidence>
<sequence length="259" mass="27242">MNLDFLPPELIALLGAGFWHGAIVFLRVAAMVSMLPAFGERYVPMRVKLAISLAFTFIVAPTIPLLPEPASPLHYASLAMSEAVVGLALGVGIRMFVHAIQIAGTIAAQSTSLAQVLGGIGAEPMPAIGAVLLISGLALAVMLGLHIRVAEFMIYSYMMFPVGELPAASGLSDWGVHRVSRVFALGFSLAAPFLIGSLIYNLTLGVINRAMPALMVAFIGAPFVTFGGLAILMVASPMILDIWSTALMAFFANPGEGMR</sequence>